<dbReference type="PANTHER" id="PTHR43329">
    <property type="entry name" value="EPOXIDE HYDROLASE"/>
    <property type="match status" value="1"/>
</dbReference>
<keyword evidence="1 3" id="KW-0378">Hydrolase</keyword>
<dbReference type="Proteomes" id="UP000268048">
    <property type="component" value="Chromosome"/>
</dbReference>
<name>A0A3G7TSY6_9PSED</name>
<dbReference type="EMBL" id="CP027753">
    <property type="protein sequence ID" value="AZE49562.1"/>
    <property type="molecule type" value="Genomic_DNA"/>
</dbReference>
<dbReference type="InterPro" id="IPR000639">
    <property type="entry name" value="Epox_hydrolase-like"/>
</dbReference>
<dbReference type="PRINTS" id="PR00111">
    <property type="entry name" value="ABHYDROLASE"/>
</dbReference>
<sequence length="333" mass="37878">MSQMTQHALKLNGIELHLHADGPLDGPPVWLLHGFPECWYSWRRQVAPLVAAGYRVLIPQMRGYGDSSAPEDVAAYDVLTLCADIQQAMDALGQEQACIVGHDWGAMVAWHLALLEPQRVKALATLSVPFAGRPKRLAVEIMRELFAERFNYILYFQEPGVAERELDADIDRSLLHFMHDCERLLDEKSPSALLFESMPARHAPPTWCTPEDFAVYRRTFAGRGFRGALNWYRNFERNWQRTEHLGERQVSQPTLFMIGDRDPVGQLEARTMERMPGKVPRLEQHRLADCGHWIQSEQAGEVNLRLLDFLRRHYPCPPAARIGASVTDCGARG</sequence>
<gene>
    <name evidence="3" type="ORF">C4K04_3893</name>
</gene>
<accession>A0A3G7TSY6</accession>
<dbReference type="Pfam" id="PF00561">
    <property type="entry name" value="Abhydrolase_1"/>
    <property type="match status" value="1"/>
</dbReference>
<organism evidence="3 4">
    <name type="scientific">Pseudomonas chlororaphis</name>
    <dbReference type="NCBI Taxonomy" id="587753"/>
    <lineage>
        <taxon>Bacteria</taxon>
        <taxon>Pseudomonadati</taxon>
        <taxon>Pseudomonadota</taxon>
        <taxon>Gammaproteobacteria</taxon>
        <taxon>Pseudomonadales</taxon>
        <taxon>Pseudomonadaceae</taxon>
        <taxon>Pseudomonas</taxon>
    </lineage>
</organism>
<dbReference type="EC" id="3.3.2.9" evidence="3"/>
<dbReference type="RefSeq" id="WP_124321242.1">
    <property type="nucleotide sequence ID" value="NZ_CP027753.1"/>
</dbReference>
<dbReference type="PRINTS" id="PR00412">
    <property type="entry name" value="EPOXHYDRLASE"/>
</dbReference>
<evidence type="ECO:0000313" key="3">
    <source>
        <dbReference type="EMBL" id="AZE49562.1"/>
    </source>
</evidence>
<dbReference type="AlphaFoldDB" id="A0A3G7TSY6"/>
<dbReference type="InterPro" id="IPR029058">
    <property type="entry name" value="AB_hydrolase_fold"/>
</dbReference>
<feature type="domain" description="AB hydrolase-1" evidence="2">
    <location>
        <begin position="27"/>
        <end position="297"/>
    </location>
</feature>
<evidence type="ECO:0000313" key="4">
    <source>
        <dbReference type="Proteomes" id="UP000268048"/>
    </source>
</evidence>
<evidence type="ECO:0000256" key="1">
    <source>
        <dbReference type="ARBA" id="ARBA00022801"/>
    </source>
</evidence>
<dbReference type="Gene3D" id="3.40.50.1820">
    <property type="entry name" value="alpha/beta hydrolase"/>
    <property type="match status" value="1"/>
</dbReference>
<proteinExistence type="predicted"/>
<evidence type="ECO:0000259" key="2">
    <source>
        <dbReference type="Pfam" id="PF00561"/>
    </source>
</evidence>
<dbReference type="GO" id="GO:0033961">
    <property type="term" value="F:cis-stilbene-oxide hydrolase activity"/>
    <property type="evidence" value="ECO:0007669"/>
    <property type="project" value="UniProtKB-EC"/>
</dbReference>
<dbReference type="SUPFAM" id="SSF53474">
    <property type="entry name" value="alpha/beta-Hydrolases"/>
    <property type="match status" value="1"/>
</dbReference>
<protein>
    <submittedName>
        <fullName evidence="3">Epoxide hydrolase</fullName>
        <ecNumber evidence="3">3.3.2.9</ecNumber>
    </submittedName>
</protein>
<reference evidence="3 4" key="1">
    <citation type="submission" date="2018-03" db="EMBL/GenBank/DDBJ databases">
        <title>Diversity of phytobeneficial traits revealed by whole-genome analysis of worldwide-isolated phenazine-producing Pseudomonas spp.</title>
        <authorList>
            <person name="Biessy A."/>
            <person name="Novinscak A."/>
            <person name="Blom J."/>
            <person name="Leger G."/>
            <person name="Thomashow L.S."/>
            <person name="Cazorla F.M."/>
            <person name="Josic D."/>
            <person name="Filion M."/>
        </authorList>
    </citation>
    <scope>NUCLEOTIDE SEQUENCE [LARGE SCALE GENOMIC DNA]</scope>
    <source>
        <strain evidence="3 4">B25</strain>
    </source>
</reference>
<dbReference type="InterPro" id="IPR000073">
    <property type="entry name" value="AB_hydrolase_1"/>
</dbReference>